<feature type="region of interest" description="Disordered" evidence="1">
    <location>
        <begin position="1"/>
        <end position="25"/>
    </location>
</feature>
<organism evidence="2 3">
    <name type="scientific">Oryza meyeriana var. granulata</name>
    <dbReference type="NCBI Taxonomy" id="110450"/>
    <lineage>
        <taxon>Eukaryota</taxon>
        <taxon>Viridiplantae</taxon>
        <taxon>Streptophyta</taxon>
        <taxon>Embryophyta</taxon>
        <taxon>Tracheophyta</taxon>
        <taxon>Spermatophyta</taxon>
        <taxon>Magnoliopsida</taxon>
        <taxon>Liliopsida</taxon>
        <taxon>Poales</taxon>
        <taxon>Poaceae</taxon>
        <taxon>BOP clade</taxon>
        <taxon>Oryzoideae</taxon>
        <taxon>Oryzeae</taxon>
        <taxon>Oryzinae</taxon>
        <taxon>Oryza</taxon>
        <taxon>Oryza meyeriana</taxon>
    </lineage>
</organism>
<name>A0A6G1FB46_9ORYZ</name>
<comment type="caution">
    <text evidence="2">The sequence shown here is derived from an EMBL/GenBank/DDBJ whole genome shotgun (WGS) entry which is preliminary data.</text>
</comment>
<evidence type="ECO:0000313" key="2">
    <source>
        <dbReference type="EMBL" id="KAF0934147.1"/>
    </source>
</evidence>
<dbReference type="EMBL" id="SPHZ02000001">
    <property type="protein sequence ID" value="KAF0934147.1"/>
    <property type="molecule type" value="Genomic_DNA"/>
</dbReference>
<dbReference type="AlphaFoldDB" id="A0A6G1FB46"/>
<sequence length="124" mass="13355">MGRGERDISRLSSQQSGGGGQWQNLGAASTAGQSLVLYAGPNGGTQHCIVFTYPILPGDAFKRMDDETLYLVEPECGDEFTLCFLDETACTVEICGAIFPERIATRRQWLAHGQEPECSGVAVP</sequence>
<dbReference type="OrthoDB" id="685977at2759"/>
<reference evidence="2 3" key="1">
    <citation type="submission" date="2019-11" db="EMBL/GenBank/DDBJ databases">
        <title>Whole genome sequence of Oryza granulata.</title>
        <authorList>
            <person name="Li W."/>
        </authorList>
    </citation>
    <scope>NUCLEOTIDE SEQUENCE [LARGE SCALE GENOMIC DNA]</scope>
    <source>
        <strain evidence="3">cv. Menghai</strain>
        <tissue evidence="2">Leaf</tissue>
    </source>
</reference>
<evidence type="ECO:0000256" key="1">
    <source>
        <dbReference type="SAM" id="MobiDB-lite"/>
    </source>
</evidence>
<protein>
    <submittedName>
        <fullName evidence="2">Uncharacterized protein</fullName>
    </submittedName>
</protein>
<evidence type="ECO:0000313" key="3">
    <source>
        <dbReference type="Proteomes" id="UP000479710"/>
    </source>
</evidence>
<gene>
    <name evidence="2" type="ORF">E2562_023410</name>
</gene>
<dbReference type="Proteomes" id="UP000479710">
    <property type="component" value="Unassembled WGS sequence"/>
</dbReference>
<accession>A0A6G1FB46</accession>
<proteinExistence type="predicted"/>
<keyword evidence="3" id="KW-1185">Reference proteome</keyword>